<name>A0A507CV24_9FUNG</name>
<dbReference type="Proteomes" id="UP000320475">
    <property type="component" value="Unassembled WGS sequence"/>
</dbReference>
<dbReference type="OrthoDB" id="431202at2759"/>
<evidence type="ECO:0000313" key="3">
    <source>
        <dbReference type="EMBL" id="TPX43019.1"/>
    </source>
</evidence>
<reference evidence="3 4" key="1">
    <citation type="journal article" date="2019" name="Sci. Rep.">
        <title>Comparative genomics of chytrid fungi reveal insights into the obligate biotrophic and pathogenic lifestyle of Synchytrium endobioticum.</title>
        <authorList>
            <person name="van de Vossenberg B.T.L.H."/>
            <person name="Warris S."/>
            <person name="Nguyen H.D.T."/>
            <person name="van Gent-Pelzer M.P.E."/>
            <person name="Joly D.L."/>
            <person name="van de Geest H.C."/>
            <person name="Bonants P.J.M."/>
            <person name="Smith D.S."/>
            <person name="Levesque C.A."/>
            <person name="van der Lee T.A.J."/>
        </authorList>
    </citation>
    <scope>NUCLEOTIDE SEQUENCE [LARGE SCALE GENOMIC DNA]</scope>
    <source>
        <strain evidence="3 4">LEV6574</strain>
    </source>
</reference>
<feature type="transmembrane region" description="Helical" evidence="2">
    <location>
        <begin position="100"/>
        <end position="124"/>
    </location>
</feature>
<dbReference type="AlphaFoldDB" id="A0A507CV24"/>
<dbReference type="EMBL" id="QEAM01000243">
    <property type="protein sequence ID" value="TPX43019.1"/>
    <property type="molecule type" value="Genomic_DNA"/>
</dbReference>
<comment type="caution">
    <text evidence="3">The sequence shown here is derived from an EMBL/GenBank/DDBJ whole genome shotgun (WGS) entry which is preliminary data.</text>
</comment>
<dbReference type="InterPro" id="IPR022127">
    <property type="entry name" value="STIMATE/YPL162C"/>
</dbReference>
<keyword evidence="2" id="KW-1133">Transmembrane helix</keyword>
<proteinExistence type="predicted"/>
<feature type="region of interest" description="Disordered" evidence="1">
    <location>
        <begin position="238"/>
        <end position="287"/>
    </location>
</feature>
<keyword evidence="2" id="KW-0812">Transmembrane</keyword>
<feature type="transmembrane region" description="Helical" evidence="2">
    <location>
        <begin position="27"/>
        <end position="49"/>
    </location>
</feature>
<sequence length="378" mass="42040">MAAPETSIPARNASSVLHPNNEFYYDLLLAFAVFTQVSLATLAFSSLLYKRHREKPKRPWVIWFFDTSKQAFAAACIHFANVTLSLIRGGNNREVTNPCVWYFLNILVDTTIGVVFLWAYLRLLNNLVTYLRMRDLTSGIYGNPPRIRAFLRQLTLFTLAWAMVKASVVVLLDIFPFLAGLASLLLKPFEYADDTRLEVFVVMFAFPLIMNVLQAWLIDNVIKGKDIKYLNQFNQEPPLLGSRRDSGPGNDQDEFDSFDGVEDGNNGNSLGLTPTTNGRNMSPRMENGQVTLTTPTQRLSNANVLAATSDASFAEKLKSNNIPALTLPPKRPLPGWKGAGIAISGSNNVRYAPLRGSSEIVSDVDEADLLFNGEIDPR</sequence>
<feature type="transmembrane region" description="Helical" evidence="2">
    <location>
        <begin position="199"/>
        <end position="218"/>
    </location>
</feature>
<evidence type="ECO:0000313" key="4">
    <source>
        <dbReference type="Proteomes" id="UP000320475"/>
    </source>
</evidence>
<feature type="compositionally biased region" description="Acidic residues" evidence="1">
    <location>
        <begin position="251"/>
        <end position="262"/>
    </location>
</feature>
<gene>
    <name evidence="3" type="ORF">SeLEV6574_g05296</name>
</gene>
<dbReference type="GO" id="GO:0016020">
    <property type="term" value="C:membrane"/>
    <property type="evidence" value="ECO:0007669"/>
    <property type="project" value="TreeGrafter"/>
</dbReference>
<dbReference type="PANTHER" id="PTHR31735">
    <property type="entry name" value="VACUOLAR MEMBRANE PROTEIN YPL162C"/>
    <property type="match status" value="1"/>
</dbReference>
<dbReference type="VEuPathDB" id="FungiDB:SeMB42_g06355"/>
<protein>
    <submittedName>
        <fullName evidence="3">Uncharacterized protein</fullName>
    </submittedName>
</protein>
<feature type="transmembrane region" description="Helical" evidence="2">
    <location>
        <begin position="156"/>
        <end position="179"/>
    </location>
</feature>
<dbReference type="PANTHER" id="PTHR31735:SF1">
    <property type="entry name" value="VACUOLAR MEMBRANE PROTEIN YPL162C"/>
    <property type="match status" value="1"/>
</dbReference>
<keyword evidence="2" id="KW-0472">Membrane</keyword>
<dbReference type="Pfam" id="PF12400">
    <property type="entry name" value="STIMATE"/>
    <property type="match status" value="1"/>
</dbReference>
<evidence type="ECO:0000256" key="1">
    <source>
        <dbReference type="SAM" id="MobiDB-lite"/>
    </source>
</evidence>
<evidence type="ECO:0000256" key="2">
    <source>
        <dbReference type="SAM" id="Phobius"/>
    </source>
</evidence>
<feature type="compositionally biased region" description="Polar residues" evidence="1">
    <location>
        <begin position="265"/>
        <end position="280"/>
    </location>
</feature>
<accession>A0A507CV24</accession>
<organism evidence="3 4">
    <name type="scientific">Synchytrium endobioticum</name>
    <dbReference type="NCBI Taxonomy" id="286115"/>
    <lineage>
        <taxon>Eukaryota</taxon>
        <taxon>Fungi</taxon>
        <taxon>Fungi incertae sedis</taxon>
        <taxon>Chytridiomycota</taxon>
        <taxon>Chytridiomycota incertae sedis</taxon>
        <taxon>Chytridiomycetes</taxon>
        <taxon>Synchytriales</taxon>
        <taxon>Synchytriaceae</taxon>
        <taxon>Synchytrium</taxon>
    </lineage>
</organism>